<protein>
    <submittedName>
        <fullName evidence="15">Zyxin isoform X1</fullName>
    </submittedName>
</protein>
<evidence type="ECO:0000313" key="15">
    <source>
        <dbReference type="RefSeq" id="XP_034112148.1"/>
    </source>
</evidence>
<dbReference type="GeneID" id="117573224"/>
<evidence type="ECO:0000256" key="1">
    <source>
        <dbReference type="ARBA" id="ARBA00004282"/>
    </source>
</evidence>
<keyword evidence="9" id="KW-0965">Cell junction</keyword>
<evidence type="ECO:0000256" key="2">
    <source>
        <dbReference type="ARBA" id="ARBA00004496"/>
    </source>
</evidence>
<dbReference type="PANTHER" id="PTHR24207:SF2">
    <property type="entry name" value="ZYX102 PROTEIN"/>
    <property type="match status" value="1"/>
</dbReference>
<feature type="domain" description="LIM zinc-binding" evidence="13">
    <location>
        <begin position="430"/>
        <end position="489"/>
    </location>
</feature>
<organism evidence="14 15">
    <name type="scientific">Drosophila albomicans</name>
    <name type="common">Fruit fly</name>
    <dbReference type="NCBI Taxonomy" id="7291"/>
    <lineage>
        <taxon>Eukaryota</taxon>
        <taxon>Metazoa</taxon>
        <taxon>Ecdysozoa</taxon>
        <taxon>Arthropoda</taxon>
        <taxon>Hexapoda</taxon>
        <taxon>Insecta</taxon>
        <taxon>Pterygota</taxon>
        <taxon>Neoptera</taxon>
        <taxon>Endopterygota</taxon>
        <taxon>Diptera</taxon>
        <taxon>Brachycera</taxon>
        <taxon>Muscomorpha</taxon>
        <taxon>Ephydroidea</taxon>
        <taxon>Drosophilidae</taxon>
        <taxon>Drosophila</taxon>
    </lineage>
</organism>
<keyword evidence="14" id="KW-1185">Reference proteome</keyword>
<dbReference type="FunFam" id="2.10.110.10:FF:000109">
    <property type="entry name" value="Lipoma preferred partner"/>
    <property type="match status" value="1"/>
</dbReference>
<evidence type="ECO:0000256" key="6">
    <source>
        <dbReference type="ARBA" id="ARBA00022737"/>
    </source>
</evidence>
<sequence length="626" mass="69527">MDTLENQLRQLGVVNSGCEDAYVRTGKVAALVGNLQQKVSAEQSANNHSKVSSKTAPSIPPKPSRRSIEMPQVPLSKQVMDTQEPLFSQPLQSLEFVAHKETTKALILSRKQPIDAIQNGEKIGCSQSTLDNPAVLEQQLEALAYHKLQMEKRGLLGSKVQTKPNPVTNIPSLSSTSLSAHNLTSYDGYRRNLKKPHNDKLKSFNTLSEYSGTTVYSNMLSSQSTHKNLDLNHSTTEQLHGQLSICTAPMTKNINDELRTPPSPVSSSYSELRRANDPFNEAAVDLEESSTIQKPGSAYENYGKQCTQNTTTYYSGKTCTDFYGYGGLSQSSSTYDSIYEPINPRMSNDVLPRASFSTYANINQCKMPPTSSTCEDKSLTTNCGNIDTSSIETIDPSNCTNYLKRSTINDNHRHYNLTSIDSVDEVENYGRCFKCGDRVLGESSGCTAMDQIYHISCFTCTECQINLQGKPFYALEGNPFCEYDYLQTLEKCSVCLKPILERILRATGKPYHPQCFTCVVCGNSLDAIPFTVDATNQNYCIADFHKKFAPRCCVCYEPILPESGQEETVRVVALDRSFHLECYKCEDCGLLLSSEADGRGCYPLDDHVLCKSCNARRVQVLTNRMT</sequence>
<dbReference type="RefSeq" id="XP_034112148.1">
    <property type="nucleotide sequence ID" value="XM_034256257.2"/>
</dbReference>
<keyword evidence="4" id="KW-0963">Cytoplasm</keyword>
<evidence type="ECO:0000313" key="14">
    <source>
        <dbReference type="Proteomes" id="UP000515160"/>
    </source>
</evidence>
<comment type="subcellular location">
    <subcellularLocation>
        <location evidence="1">Cell junction</location>
    </subcellularLocation>
    <subcellularLocation>
        <location evidence="2">Cytoplasm</location>
    </subcellularLocation>
</comment>
<dbReference type="FunFam" id="2.10.110.10:FF:000027">
    <property type="entry name" value="lipoma-preferred partner isoform X1"/>
    <property type="match status" value="1"/>
</dbReference>
<dbReference type="Gene3D" id="2.10.110.10">
    <property type="entry name" value="Cysteine Rich Protein"/>
    <property type="match status" value="3"/>
</dbReference>
<name>A0A6P8XHN8_DROAB</name>
<dbReference type="InterPro" id="IPR001781">
    <property type="entry name" value="Znf_LIM"/>
</dbReference>
<evidence type="ECO:0000256" key="3">
    <source>
        <dbReference type="ARBA" id="ARBA00009611"/>
    </source>
</evidence>
<dbReference type="FunFam" id="2.10.110.10:FF:000042">
    <property type="entry name" value="lipoma-preferred partner isoform X1"/>
    <property type="match status" value="1"/>
</dbReference>
<dbReference type="GO" id="GO:0005737">
    <property type="term" value="C:cytoplasm"/>
    <property type="evidence" value="ECO:0007669"/>
    <property type="project" value="UniProtKB-SubCell"/>
</dbReference>
<evidence type="ECO:0000256" key="8">
    <source>
        <dbReference type="ARBA" id="ARBA00022889"/>
    </source>
</evidence>
<keyword evidence="7 11" id="KW-0862">Zinc</keyword>
<dbReference type="Proteomes" id="UP000515160">
    <property type="component" value="Chromosome 4"/>
</dbReference>
<dbReference type="CDD" id="cd09351">
    <property type="entry name" value="LIM1_LPP"/>
    <property type="match status" value="1"/>
</dbReference>
<reference evidence="15" key="1">
    <citation type="submission" date="2025-08" db="UniProtKB">
        <authorList>
            <consortium name="RefSeq"/>
        </authorList>
    </citation>
    <scope>IDENTIFICATION</scope>
    <source>
        <strain evidence="15">15112-1751.03</strain>
        <tissue evidence="15">Whole Adult</tissue>
    </source>
</reference>
<evidence type="ECO:0000256" key="12">
    <source>
        <dbReference type="SAM" id="MobiDB-lite"/>
    </source>
</evidence>
<dbReference type="GO" id="GO:0046872">
    <property type="term" value="F:metal ion binding"/>
    <property type="evidence" value="ECO:0007669"/>
    <property type="project" value="UniProtKB-KW"/>
</dbReference>
<feature type="domain" description="LIM zinc-binding" evidence="13">
    <location>
        <begin position="551"/>
        <end position="620"/>
    </location>
</feature>
<dbReference type="Pfam" id="PF00412">
    <property type="entry name" value="LIM"/>
    <property type="match status" value="3"/>
</dbReference>
<dbReference type="GO" id="GO:0001725">
    <property type="term" value="C:stress fiber"/>
    <property type="evidence" value="ECO:0007669"/>
    <property type="project" value="TreeGrafter"/>
</dbReference>
<feature type="region of interest" description="Disordered" evidence="12">
    <location>
        <begin position="41"/>
        <end position="68"/>
    </location>
</feature>
<keyword evidence="5 11" id="KW-0479">Metal-binding</keyword>
<feature type="domain" description="LIM zinc-binding" evidence="13">
    <location>
        <begin position="490"/>
        <end position="550"/>
    </location>
</feature>
<dbReference type="PROSITE" id="PS50023">
    <property type="entry name" value="LIM_DOMAIN_2"/>
    <property type="match status" value="3"/>
</dbReference>
<comment type="similarity">
    <text evidence="3">Belongs to the zyxin/ajuba family.</text>
</comment>
<dbReference type="GO" id="GO:0098609">
    <property type="term" value="P:cell-cell adhesion"/>
    <property type="evidence" value="ECO:0007669"/>
    <property type="project" value="TreeGrafter"/>
</dbReference>
<dbReference type="SMART" id="SM00132">
    <property type="entry name" value="LIM"/>
    <property type="match status" value="3"/>
</dbReference>
<keyword evidence="10 11" id="KW-0440">LIM domain</keyword>
<feature type="compositionally biased region" description="Polar residues" evidence="12">
    <location>
        <begin position="41"/>
        <end position="56"/>
    </location>
</feature>
<gene>
    <name evidence="15" type="primary">LOC117573224</name>
</gene>
<dbReference type="SUPFAM" id="SSF57716">
    <property type="entry name" value="Glucocorticoid receptor-like (DNA-binding domain)"/>
    <property type="match status" value="3"/>
</dbReference>
<evidence type="ECO:0000256" key="5">
    <source>
        <dbReference type="ARBA" id="ARBA00022723"/>
    </source>
</evidence>
<evidence type="ECO:0000256" key="11">
    <source>
        <dbReference type="PROSITE-ProRule" id="PRU00125"/>
    </source>
</evidence>
<accession>A0A6P8XHN8</accession>
<evidence type="ECO:0000256" key="4">
    <source>
        <dbReference type="ARBA" id="ARBA00022490"/>
    </source>
</evidence>
<evidence type="ECO:0000256" key="7">
    <source>
        <dbReference type="ARBA" id="ARBA00022833"/>
    </source>
</evidence>
<dbReference type="OrthoDB" id="25414at2759"/>
<keyword evidence="8" id="KW-0130">Cell adhesion</keyword>
<keyword evidence="6" id="KW-0677">Repeat</keyword>
<dbReference type="GO" id="GO:0005925">
    <property type="term" value="C:focal adhesion"/>
    <property type="evidence" value="ECO:0007669"/>
    <property type="project" value="TreeGrafter"/>
</dbReference>
<dbReference type="CDD" id="cd09354">
    <property type="entry name" value="LIM2_LPP"/>
    <property type="match status" value="1"/>
</dbReference>
<proteinExistence type="inferred from homology"/>
<evidence type="ECO:0000259" key="13">
    <source>
        <dbReference type="PROSITE" id="PS50023"/>
    </source>
</evidence>
<evidence type="ECO:0000256" key="10">
    <source>
        <dbReference type="ARBA" id="ARBA00023038"/>
    </source>
</evidence>
<dbReference type="CDD" id="cd09437">
    <property type="entry name" value="LIM3_LPP"/>
    <property type="match status" value="1"/>
</dbReference>
<evidence type="ECO:0000256" key="9">
    <source>
        <dbReference type="ARBA" id="ARBA00022949"/>
    </source>
</evidence>
<dbReference type="PANTHER" id="PTHR24207">
    <property type="entry name" value="ZYX102 PROTEIN"/>
    <property type="match status" value="1"/>
</dbReference>
<dbReference type="AlphaFoldDB" id="A0A6P8XHN8"/>